<dbReference type="CDD" id="cd18115">
    <property type="entry name" value="ATP-synt_F1_beta_N"/>
    <property type="match status" value="1"/>
</dbReference>
<evidence type="ECO:0000256" key="4">
    <source>
        <dbReference type="ARBA" id="ARBA00022741"/>
    </source>
</evidence>
<proteinExistence type="inferred from homology"/>
<keyword evidence="8" id="KW-0139">CF(1)</keyword>
<dbReference type="GO" id="GO:0005524">
    <property type="term" value="F:ATP binding"/>
    <property type="evidence" value="ECO:0007669"/>
    <property type="project" value="UniProtKB-KW"/>
</dbReference>
<evidence type="ECO:0000256" key="9">
    <source>
        <dbReference type="ARBA" id="ARBA00023310"/>
    </source>
</evidence>
<protein>
    <recommendedName>
        <fullName evidence="10">ATPase F1/V1/A1 complex alpha/beta subunit N-terminal domain-containing protein</fullName>
    </recommendedName>
</protein>
<evidence type="ECO:0000256" key="5">
    <source>
        <dbReference type="ARBA" id="ARBA00022840"/>
    </source>
</evidence>
<evidence type="ECO:0000256" key="8">
    <source>
        <dbReference type="ARBA" id="ARBA00023196"/>
    </source>
</evidence>
<name>X0WUK6_9ZZZZ</name>
<dbReference type="AlphaFoldDB" id="X0WUK6"/>
<evidence type="ECO:0000259" key="10">
    <source>
        <dbReference type="Pfam" id="PF02874"/>
    </source>
</evidence>
<evidence type="ECO:0000256" key="1">
    <source>
        <dbReference type="ARBA" id="ARBA00004370"/>
    </source>
</evidence>
<keyword evidence="3" id="KW-0813">Transport</keyword>
<dbReference type="SUPFAM" id="SSF52540">
    <property type="entry name" value="P-loop containing nucleoside triphosphate hydrolases"/>
    <property type="match status" value="1"/>
</dbReference>
<dbReference type="GO" id="GO:0045259">
    <property type="term" value="C:proton-transporting ATP synthase complex"/>
    <property type="evidence" value="ECO:0007669"/>
    <property type="project" value="UniProtKB-KW"/>
</dbReference>
<keyword evidence="7" id="KW-0472">Membrane</keyword>
<comment type="subcellular location">
    <subcellularLocation>
        <location evidence="1">Membrane</location>
    </subcellularLocation>
</comment>
<accession>X0WUK6</accession>
<evidence type="ECO:0000256" key="2">
    <source>
        <dbReference type="ARBA" id="ARBA00008936"/>
    </source>
</evidence>
<evidence type="ECO:0000256" key="3">
    <source>
        <dbReference type="ARBA" id="ARBA00022448"/>
    </source>
</evidence>
<keyword evidence="5" id="KW-0067">ATP-binding</keyword>
<gene>
    <name evidence="11" type="ORF">S01H1_63285</name>
</gene>
<feature type="non-terminal residue" evidence="11">
    <location>
        <position position="132"/>
    </location>
</feature>
<feature type="domain" description="ATPase F1/V1/A1 complex alpha/beta subunit N-terminal" evidence="10">
    <location>
        <begin position="6"/>
        <end position="73"/>
    </location>
</feature>
<dbReference type="InterPro" id="IPR050053">
    <property type="entry name" value="ATPase_alpha/beta_chains"/>
</dbReference>
<keyword evidence="4" id="KW-0547">Nucleotide-binding</keyword>
<comment type="similarity">
    <text evidence="2">Belongs to the ATPase alpha/beta chains family.</text>
</comment>
<dbReference type="GO" id="GO:0046933">
    <property type="term" value="F:proton-transporting ATP synthase activity, rotational mechanism"/>
    <property type="evidence" value="ECO:0007669"/>
    <property type="project" value="TreeGrafter"/>
</dbReference>
<dbReference type="EMBL" id="BARS01041631">
    <property type="protein sequence ID" value="GAG34335.1"/>
    <property type="molecule type" value="Genomic_DNA"/>
</dbReference>
<organism evidence="11">
    <name type="scientific">marine sediment metagenome</name>
    <dbReference type="NCBI Taxonomy" id="412755"/>
    <lineage>
        <taxon>unclassified sequences</taxon>
        <taxon>metagenomes</taxon>
        <taxon>ecological metagenomes</taxon>
    </lineage>
</organism>
<sequence length="132" mass="14431">MAKGKVVQVIGTVVDIEFPPDELPELFNTIEITTDEGKAVFEAQEHIGNNWVRCLALSPTEGLARGAEAIDTGVPLSVPVGRATLGRLFNVLGEPLDNLGEVKTEERWPIHRTPPTLEEQETTTEMLETGLK</sequence>
<dbReference type="InterPro" id="IPR036121">
    <property type="entry name" value="ATPase_F1/V1/A1_a/bsu_N_sf"/>
</dbReference>
<reference evidence="11" key="1">
    <citation type="journal article" date="2014" name="Front. Microbiol.">
        <title>High frequency of phylogenetically diverse reductive dehalogenase-homologous genes in deep subseafloor sedimentary metagenomes.</title>
        <authorList>
            <person name="Kawai M."/>
            <person name="Futagami T."/>
            <person name="Toyoda A."/>
            <person name="Takaki Y."/>
            <person name="Nishi S."/>
            <person name="Hori S."/>
            <person name="Arai W."/>
            <person name="Tsubouchi T."/>
            <person name="Morono Y."/>
            <person name="Uchiyama I."/>
            <person name="Ito T."/>
            <person name="Fujiyama A."/>
            <person name="Inagaki F."/>
            <person name="Takami H."/>
        </authorList>
    </citation>
    <scope>NUCLEOTIDE SEQUENCE</scope>
    <source>
        <strain evidence="11">Expedition CK06-06</strain>
    </source>
</reference>
<keyword evidence="6" id="KW-0406">Ion transport</keyword>
<keyword evidence="9" id="KW-0066">ATP synthesis</keyword>
<evidence type="ECO:0000256" key="6">
    <source>
        <dbReference type="ARBA" id="ARBA00023065"/>
    </source>
</evidence>
<dbReference type="PANTHER" id="PTHR15184">
    <property type="entry name" value="ATP SYNTHASE"/>
    <property type="match status" value="1"/>
</dbReference>
<dbReference type="InterPro" id="IPR027417">
    <property type="entry name" value="P-loop_NTPase"/>
</dbReference>
<dbReference type="Gene3D" id="3.40.50.300">
    <property type="entry name" value="P-loop containing nucleotide triphosphate hydrolases"/>
    <property type="match status" value="1"/>
</dbReference>
<dbReference type="SUPFAM" id="SSF50615">
    <property type="entry name" value="N-terminal domain of alpha and beta subunits of F1 ATP synthase"/>
    <property type="match status" value="1"/>
</dbReference>
<dbReference type="Pfam" id="PF02874">
    <property type="entry name" value="ATP-synt_ab_N"/>
    <property type="match status" value="1"/>
</dbReference>
<dbReference type="Gene3D" id="2.40.10.170">
    <property type="match status" value="1"/>
</dbReference>
<dbReference type="PANTHER" id="PTHR15184:SF71">
    <property type="entry name" value="ATP SYNTHASE SUBUNIT BETA, MITOCHONDRIAL"/>
    <property type="match status" value="1"/>
</dbReference>
<comment type="caution">
    <text evidence="11">The sequence shown here is derived from an EMBL/GenBank/DDBJ whole genome shotgun (WGS) entry which is preliminary data.</text>
</comment>
<evidence type="ECO:0000256" key="7">
    <source>
        <dbReference type="ARBA" id="ARBA00023136"/>
    </source>
</evidence>
<dbReference type="InterPro" id="IPR004100">
    <property type="entry name" value="ATPase_F1/V1/A1_a/bsu_N"/>
</dbReference>
<evidence type="ECO:0000313" key="11">
    <source>
        <dbReference type="EMBL" id="GAG34335.1"/>
    </source>
</evidence>